<reference evidence="5 6" key="1">
    <citation type="submission" date="2023-07" db="EMBL/GenBank/DDBJ databases">
        <title>Sequencing the genomes of 1000 actinobacteria strains.</title>
        <authorList>
            <person name="Klenk H.-P."/>
        </authorList>
    </citation>
    <scope>NUCLEOTIDE SEQUENCE [LARGE SCALE GENOMIC DNA]</scope>
    <source>
        <strain evidence="5 6">DSM 44388</strain>
    </source>
</reference>
<dbReference type="InterPro" id="IPR009057">
    <property type="entry name" value="Homeodomain-like_sf"/>
</dbReference>
<protein>
    <submittedName>
        <fullName evidence="5">AraC-like DNA-binding protein</fullName>
    </submittedName>
</protein>
<evidence type="ECO:0000256" key="3">
    <source>
        <dbReference type="ARBA" id="ARBA00023163"/>
    </source>
</evidence>
<dbReference type="InterPro" id="IPR037923">
    <property type="entry name" value="HTH-like"/>
</dbReference>
<dbReference type="PANTHER" id="PTHR46796:SF2">
    <property type="entry name" value="TRANSCRIPTIONAL REGULATORY PROTEIN"/>
    <property type="match status" value="1"/>
</dbReference>
<dbReference type="EMBL" id="JAUSQZ010000001">
    <property type="protein sequence ID" value="MDP9826021.1"/>
    <property type="molecule type" value="Genomic_DNA"/>
</dbReference>
<keyword evidence="3" id="KW-0804">Transcription</keyword>
<name>A0ABT9P0B8_9ACTN</name>
<evidence type="ECO:0000313" key="6">
    <source>
        <dbReference type="Proteomes" id="UP001235712"/>
    </source>
</evidence>
<evidence type="ECO:0000259" key="4">
    <source>
        <dbReference type="PROSITE" id="PS01124"/>
    </source>
</evidence>
<dbReference type="InterPro" id="IPR018060">
    <property type="entry name" value="HTH_AraC"/>
</dbReference>
<dbReference type="Proteomes" id="UP001235712">
    <property type="component" value="Unassembled WGS sequence"/>
</dbReference>
<dbReference type="Gene3D" id="1.10.10.60">
    <property type="entry name" value="Homeodomain-like"/>
    <property type="match status" value="1"/>
</dbReference>
<dbReference type="SUPFAM" id="SSF46689">
    <property type="entry name" value="Homeodomain-like"/>
    <property type="match status" value="2"/>
</dbReference>
<dbReference type="InterPro" id="IPR003313">
    <property type="entry name" value="AraC-bd"/>
</dbReference>
<keyword evidence="6" id="KW-1185">Reference proteome</keyword>
<dbReference type="PROSITE" id="PS01124">
    <property type="entry name" value="HTH_ARAC_FAMILY_2"/>
    <property type="match status" value="1"/>
</dbReference>
<dbReference type="Pfam" id="PF02311">
    <property type="entry name" value="AraC_binding"/>
    <property type="match status" value="1"/>
</dbReference>
<keyword evidence="2" id="KW-0238">DNA-binding</keyword>
<dbReference type="InterPro" id="IPR050204">
    <property type="entry name" value="AraC_XylS_family_regulators"/>
</dbReference>
<evidence type="ECO:0000256" key="1">
    <source>
        <dbReference type="ARBA" id="ARBA00023015"/>
    </source>
</evidence>
<dbReference type="SUPFAM" id="SSF51215">
    <property type="entry name" value="Regulatory protein AraC"/>
    <property type="match status" value="1"/>
</dbReference>
<evidence type="ECO:0000313" key="5">
    <source>
        <dbReference type="EMBL" id="MDP9826021.1"/>
    </source>
</evidence>
<dbReference type="RefSeq" id="WP_307240407.1">
    <property type="nucleotide sequence ID" value="NZ_JAUSQZ010000001.1"/>
</dbReference>
<gene>
    <name evidence="5" type="ORF">J2S57_001770</name>
</gene>
<keyword evidence="1" id="KW-0805">Transcription regulation</keyword>
<accession>A0ABT9P0B8</accession>
<dbReference type="Pfam" id="PF12833">
    <property type="entry name" value="HTH_18"/>
    <property type="match status" value="1"/>
</dbReference>
<dbReference type="PANTHER" id="PTHR46796">
    <property type="entry name" value="HTH-TYPE TRANSCRIPTIONAL ACTIVATOR RHAS-RELATED"/>
    <property type="match status" value="1"/>
</dbReference>
<comment type="caution">
    <text evidence="5">The sequence shown here is derived from an EMBL/GenBank/DDBJ whole genome shotgun (WGS) entry which is preliminary data.</text>
</comment>
<sequence length="264" mass="29135">MADEAPQLTAWQPDVHGVREVLHARFGRHAYPMHAHDSWTLMLLDLGTVRYNLGREEHGSSTSLVTLLPPNVPHNGRATGPEGFTKRVVYLDDSLFAPGLLDAALRNPSLEDPLLRRRVHQLNVALSRRTESLEAASRLALIRERLHTSLGSSAGPGPSRAGLAHDLRDLLDANVVEGVALEDAAQTLHSHPTHLVRAFTREFGMPPHLYLTGRRVEKARRLLLSGETPAQAAVGAGFYDQSHLARHFRRMLGTTPGRFARRPA</sequence>
<organism evidence="5 6">
    <name type="scientific">Kineosporia succinea</name>
    <dbReference type="NCBI Taxonomy" id="84632"/>
    <lineage>
        <taxon>Bacteria</taxon>
        <taxon>Bacillati</taxon>
        <taxon>Actinomycetota</taxon>
        <taxon>Actinomycetes</taxon>
        <taxon>Kineosporiales</taxon>
        <taxon>Kineosporiaceae</taxon>
        <taxon>Kineosporia</taxon>
    </lineage>
</organism>
<feature type="domain" description="HTH araC/xylS-type" evidence="4">
    <location>
        <begin position="165"/>
        <end position="262"/>
    </location>
</feature>
<dbReference type="SMART" id="SM00342">
    <property type="entry name" value="HTH_ARAC"/>
    <property type="match status" value="1"/>
</dbReference>
<evidence type="ECO:0000256" key="2">
    <source>
        <dbReference type="ARBA" id="ARBA00023125"/>
    </source>
</evidence>
<proteinExistence type="predicted"/>